<evidence type="ECO:0000256" key="4">
    <source>
        <dbReference type="ARBA" id="ARBA00049026"/>
    </source>
</evidence>
<dbReference type="InterPro" id="IPR015422">
    <property type="entry name" value="PyrdxlP-dep_Trfase_small"/>
</dbReference>
<reference evidence="8 9" key="2">
    <citation type="submission" date="2018-09" db="EMBL/GenBank/DDBJ databases">
        <title>Genome of Sphaerochaeta halotolerans strain 4-11.</title>
        <authorList>
            <person name="Nazina T.N."/>
            <person name="Sokolova D.S."/>
        </authorList>
    </citation>
    <scope>NUCLEOTIDE SEQUENCE [LARGE SCALE GENOMIC DNA]</scope>
    <source>
        <strain evidence="8 9">4-11</strain>
    </source>
</reference>
<dbReference type="GO" id="GO:0004375">
    <property type="term" value="F:glycine dehydrogenase (decarboxylating) activity"/>
    <property type="evidence" value="ECO:0007669"/>
    <property type="project" value="UniProtKB-EC"/>
</dbReference>
<accession>A0A372MKU3</accession>
<dbReference type="Proteomes" id="UP000264002">
    <property type="component" value="Unassembled WGS sequence"/>
</dbReference>
<dbReference type="OrthoDB" id="9801272at2"/>
<comment type="catalytic activity">
    <reaction evidence="4 5">
        <text>N(6)-[(R)-lipoyl]-L-lysyl-[glycine-cleavage complex H protein] + glycine + H(+) = N(6)-[(R)-S(8)-aminomethyldihydrolipoyl]-L-lysyl-[glycine-cleavage complex H protein] + CO2</text>
        <dbReference type="Rhea" id="RHEA:24304"/>
        <dbReference type="Rhea" id="RHEA-COMP:10494"/>
        <dbReference type="Rhea" id="RHEA-COMP:10495"/>
        <dbReference type="ChEBI" id="CHEBI:15378"/>
        <dbReference type="ChEBI" id="CHEBI:16526"/>
        <dbReference type="ChEBI" id="CHEBI:57305"/>
        <dbReference type="ChEBI" id="CHEBI:83099"/>
        <dbReference type="ChEBI" id="CHEBI:83143"/>
        <dbReference type="EC" id="1.4.4.2"/>
    </reaction>
</comment>
<dbReference type="Gene3D" id="6.20.440.10">
    <property type="match status" value="1"/>
</dbReference>
<organism evidence="8 9">
    <name type="scientific">Sphaerochaeta halotolerans</name>
    <dbReference type="NCBI Taxonomy" id="2293840"/>
    <lineage>
        <taxon>Bacteria</taxon>
        <taxon>Pseudomonadati</taxon>
        <taxon>Spirochaetota</taxon>
        <taxon>Spirochaetia</taxon>
        <taxon>Spirochaetales</taxon>
        <taxon>Sphaerochaetaceae</taxon>
        <taxon>Sphaerochaeta</taxon>
    </lineage>
</organism>
<dbReference type="InterPro" id="IPR023012">
    <property type="entry name" value="GcvPB"/>
</dbReference>
<dbReference type="Pfam" id="PF21478">
    <property type="entry name" value="GcvP2_C"/>
    <property type="match status" value="1"/>
</dbReference>
<comment type="function">
    <text evidence="1 5">The glycine cleavage system catalyzes the degradation of glycine. The P protein binds the alpha-amino group of glycine through its pyridoxal phosphate cofactor; CO(2) is released and the remaining methylamine moiety is then transferred to the lipoamide cofactor of the H protein.</text>
</comment>
<dbReference type="Gene3D" id="3.40.640.10">
    <property type="entry name" value="Type I PLP-dependent aspartate aminotransferase-like (Major domain)"/>
    <property type="match status" value="1"/>
</dbReference>
<dbReference type="GO" id="GO:0019464">
    <property type="term" value="P:glycine decarboxylation via glycine cleavage system"/>
    <property type="evidence" value="ECO:0007669"/>
    <property type="project" value="UniProtKB-UniRule"/>
</dbReference>
<evidence type="ECO:0000256" key="3">
    <source>
        <dbReference type="ARBA" id="ARBA00023002"/>
    </source>
</evidence>
<comment type="similarity">
    <text evidence="5">Belongs to the GcvP family. C-terminal subunit subfamily.</text>
</comment>
<comment type="caution">
    <text evidence="8">The sequence shown here is derived from an EMBL/GenBank/DDBJ whole genome shotgun (WGS) entry which is preliminary data.</text>
</comment>
<protein>
    <recommendedName>
        <fullName evidence="5">Probable glycine dehydrogenase (decarboxylating) subunit 2</fullName>
        <ecNumber evidence="5">1.4.4.2</ecNumber>
    </recommendedName>
    <alternativeName>
        <fullName evidence="5">Glycine cleavage system P-protein subunit 2</fullName>
    </alternativeName>
    <alternativeName>
        <fullName evidence="5">Glycine decarboxylase subunit 2</fullName>
    </alternativeName>
    <alternativeName>
        <fullName evidence="5">Glycine dehydrogenase (aminomethyl-transferring) subunit 2</fullName>
    </alternativeName>
</protein>
<name>A0A372MKU3_9SPIR</name>
<dbReference type="InterPro" id="IPR020581">
    <property type="entry name" value="GDC_P"/>
</dbReference>
<dbReference type="SUPFAM" id="SSF53383">
    <property type="entry name" value="PLP-dependent transferases"/>
    <property type="match status" value="1"/>
</dbReference>
<dbReference type="GO" id="GO:0005829">
    <property type="term" value="C:cytosol"/>
    <property type="evidence" value="ECO:0007669"/>
    <property type="project" value="TreeGrafter"/>
</dbReference>
<dbReference type="NCBIfam" id="NF003346">
    <property type="entry name" value="PRK04366.1"/>
    <property type="match status" value="1"/>
</dbReference>
<dbReference type="EC" id="1.4.4.2" evidence="5"/>
<dbReference type="RefSeq" id="WP_117329346.1">
    <property type="nucleotide sequence ID" value="NZ_QUWK01000002.1"/>
</dbReference>
<evidence type="ECO:0000259" key="7">
    <source>
        <dbReference type="Pfam" id="PF21478"/>
    </source>
</evidence>
<comment type="cofactor">
    <cofactor evidence="5">
        <name>pyridoxal 5'-phosphate</name>
        <dbReference type="ChEBI" id="CHEBI:597326"/>
    </cofactor>
</comment>
<evidence type="ECO:0000256" key="1">
    <source>
        <dbReference type="ARBA" id="ARBA00003788"/>
    </source>
</evidence>
<evidence type="ECO:0000256" key="5">
    <source>
        <dbReference type="HAMAP-Rule" id="MF_00713"/>
    </source>
</evidence>
<keyword evidence="3 5" id="KW-0560">Oxidoreductase</keyword>
<dbReference type="InterPro" id="IPR015421">
    <property type="entry name" value="PyrdxlP-dep_Trfase_major"/>
</dbReference>
<sequence length="483" mass="53181">MRETLLIEQSKQGRKAYCFPPLDLPKGFQQALPPLPESIRREQPARLPEVSELDVVRHFTRLSTMAHGVDNGMYPLGSCTMKYNPKLSEHIAKMDAFTKIHPLQDVSTTQGSLSIMFNLLEDLSSITGMKWGTLQPCAGAHGEYTGLKMVKSYYEKRGETGRTKILIPSSAHGTNPASAMVNGFAVVSIGSNEKGQVDLEDLEAKLDDSVAAVMMTNPNTLGIFEQNILLISKMVHAHGALMYYDGANMNAILGMATPGEMGFDVVHLNLHKTFATPHGGGGPGSGPVMVNNTLRPFLPKPDILLTDSGYVLDWDGEDSIGKVSMFWGNFLVLLRAYVYILRMGSEGLRSASAHAVLNANYVAKRLCDVCEIPYGEQCMHEFVISLEEYRQNNGVRAQDIAKALIDKGYHPPTMYFPSLVSEALMIEPTESESLETLDAFILAFRSILAQAKEDPEYVKGAPYTTPVGRLDEVKAIKEPNLRY</sequence>
<gene>
    <name evidence="5" type="primary">gcvPB</name>
    <name evidence="8" type="ORF">DYP60_02785</name>
</gene>
<dbReference type="PANTHER" id="PTHR11773:SF1">
    <property type="entry name" value="GLYCINE DEHYDROGENASE (DECARBOXYLATING), MITOCHONDRIAL"/>
    <property type="match status" value="1"/>
</dbReference>
<dbReference type="InterPro" id="IPR000192">
    <property type="entry name" value="Aminotrans_V_dom"/>
</dbReference>
<keyword evidence="9" id="KW-1185">Reference proteome</keyword>
<dbReference type="EMBL" id="QUWK01000002">
    <property type="protein sequence ID" value="RFU95946.1"/>
    <property type="molecule type" value="Genomic_DNA"/>
</dbReference>
<dbReference type="GO" id="GO:0030170">
    <property type="term" value="F:pyridoxal phosphate binding"/>
    <property type="evidence" value="ECO:0007669"/>
    <property type="project" value="TreeGrafter"/>
</dbReference>
<dbReference type="AlphaFoldDB" id="A0A372MKU3"/>
<dbReference type="InterPro" id="IPR049316">
    <property type="entry name" value="GDC-P_C"/>
</dbReference>
<dbReference type="FunFam" id="3.90.1150.10:FF:000014">
    <property type="entry name" value="Probable glycine dehydrogenase (decarboxylating) subunit 2"/>
    <property type="match status" value="1"/>
</dbReference>
<feature type="modified residue" description="N6-(pyridoxal phosphate)lysine" evidence="5">
    <location>
        <position position="272"/>
    </location>
</feature>
<evidence type="ECO:0000259" key="6">
    <source>
        <dbReference type="Pfam" id="PF00266"/>
    </source>
</evidence>
<evidence type="ECO:0000256" key="2">
    <source>
        <dbReference type="ARBA" id="ARBA00022898"/>
    </source>
</evidence>
<dbReference type="Gene3D" id="3.90.1150.10">
    <property type="entry name" value="Aspartate Aminotransferase, domain 1"/>
    <property type="match status" value="1"/>
</dbReference>
<dbReference type="Pfam" id="PF00266">
    <property type="entry name" value="Aminotran_5"/>
    <property type="match status" value="1"/>
</dbReference>
<dbReference type="HAMAP" id="MF_00713">
    <property type="entry name" value="GcvPB"/>
    <property type="match status" value="1"/>
</dbReference>
<dbReference type="FunFam" id="3.40.640.10:FF:000224">
    <property type="entry name" value="Probable glycine dehydrogenase (decarboxylating) subunit 2"/>
    <property type="match status" value="1"/>
</dbReference>
<dbReference type="PANTHER" id="PTHR11773">
    <property type="entry name" value="GLYCINE DEHYDROGENASE, DECARBOXYLATING"/>
    <property type="match status" value="1"/>
</dbReference>
<dbReference type="GO" id="GO:0005960">
    <property type="term" value="C:glycine cleavage complex"/>
    <property type="evidence" value="ECO:0007669"/>
    <property type="project" value="TreeGrafter"/>
</dbReference>
<evidence type="ECO:0000313" key="8">
    <source>
        <dbReference type="EMBL" id="RFU95946.1"/>
    </source>
</evidence>
<keyword evidence="2 5" id="KW-0663">Pyridoxal phosphate</keyword>
<comment type="subunit">
    <text evidence="5">The glycine cleavage system is composed of four proteins: P, T, L and H. In this organism, the P 'protein' is a heterodimer of two subunits.</text>
</comment>
<feature type="domain" description="Aminotransferase class V" evidence="6">
    <location>
        <begin position="148"/>
        <end position="279"/>
    </location>
</feature>
<reference evidence="9" key="1">
    <citation type="submission" date="2018-08" db="EMBL/GenBank/DDBJ databases">
        <authorList>
            <person name="Grouzdev D.S."/>
            <person name="Krutkina M.S."/>
        </authorList>
    </citation>
    <scope>NUCLEOTIDE SEQUENCE [LARGE SCALE GENOMIC DNA]</scope>
    <source>
        <strain evidence="9">4-11</strain>
    </source>
</reference>
<evidence type="ECO:0000313" key="9">
    <source>
        <dbReference type="Proteomes" id="UP000264002"/>
    </source>
</evidence>
<proteinExistence type="inferred from homology"/>
<dbReference type="InterPro" id="IPR015424">
    <property type="entry name" value="PyrdxlP-dep_Trfase"/>
</dbReference>
<feature type="domain" description="Glycine dehydrogenase C-terminal" evidence="7">
    <location>
        <begin position="351"/>
        <end position="452"/>
    </location>
</feature>
<dbReference type="GO" id="GO:0016594">
    <property type="term" value="F:glycine binding"/>
    <property type="evidence" value="ECO:0007669"/>
    <property type="project" value="TreeGrafter"/>
</dbReference>